<evidence type="ECO:0000256" key="1">
    <source>
        <dbReference type="SAM" id="Coils"/>
    </source>
</evidence>
<evidence type="ECO:0000313" key="4">
    <source>
        <dbReference type="Proteomes" id="UP000076925"/>
    </source>
</evidence>
<dbReference type="EMBL" id="ANNX02000046">
    <property type="protein sequence ID" value="KYC37579.1"/>
    <property type="molecule type" value="Genomic_DNA"/>
</dbReference>
<reference evidence="3 4" key="1">
    <citation type="journal article" date="2013" name="Genome Biol. Evol.">
        <title>Genomes of Stigonematalean cyanobacteria (subsection V) and the evolution of oxygenic photosynthesis from prokaryotes to plastids.</title>
        <authorList>
            <person name="Dagan T."/>
            <person name="Roettger M."/>
            <person name="Stucken K."/>
            <person name="Landan G."/>
            <person name="Koch R."/>
            <person name="Major P."/>
            <person name="Gould S.B."/>
            <person name="Goremykin V.V."/>
            <person name="Rippka R."/>
            <person name="Tandeau de Marsac N."/>
            <person name="Gugger M."/>
            <person name="Lockhart P.J."/>
            <person name="Allen J.F."/>
            <person name="Brune I."/>
            <person name="Maus I."/>
            <person name="Puhler A."/>
            <person name="Martin W.F."/>
        </authorList>
    </citation>
    <scope>NUCLEOTIDE SEQUENCE [LARGE SCALE GENOMIC DNA]</scope>
    <source>
        <strain evidence="3 4">PCC 7110</strain>
    </source>
</reference>
<name>A0A139WYQ3_9CYAN</name>
<organism evidence="3 4">
    <name type="scientific">Scytonema hofmannii PCC 7110</name>
    <dbReference type="NCBI Taxonomy" id="128403"/>
    <lineage>
        <taxon>Bacteria</taxon>
        <taxon>Bacillati</taxon>
        <taxon>Cyanobacteriota</taxon>
        <taxon>Cyanophyceae</taxon>
        <taxon>Nostocales</taxon>
        <taxon>Scytonemataceae</taxon>
        <taxon>Scytonema</taxon>
    </lineage>
</organism>
<dbReference type="Proteomes" id="UP000076925">
    <property type="component" value="Unassembled WGS sequence"/>
</dbReference>
<evidence type="ECO:0000259" key="2">
    <source>
        <dbReference type="Pfam" id="PF18709"/>
    </source>
</evidence>
<comment type="caution">
    <text evidence="3">The sequence shown here is derived from an EMBL/GenBank/DDBJ whole genome shotgun (WGS) entry which is preliminary data.</text>
</comment>
<feature type="domain" description="Dynamin-like helical" evidence="2">
    <location>
        <begin position="167"/>
        <end position="402"/>
    </location>
</feature>
<accession>A0A139WYQ3</accession>
<protein>
    <submittedName>
        <fullName evidence="3">GTPase</fullName>
    </submittedName>
</protein>
<dbReference type="Pfam" id="PF18709">
    <property type="entry name" value="DLP_helical"/>
    <property type="match status" value="1"/>
</dbReference>
<feature type="coiled-coil region" evidence="1">
    <location>
        <begin position="177"/>
        <end position="205"/>
    </location>
</feature>
<keyword evidence="1" id="KW-0175">Coiled coil</keyword>
<evidence type="ECO:0000313" key="3">
    <source>
        <dbReference type="EMBL" id="KYC37579.1"/>
    </source>
</evidence>
<gene>
    <name evidence="3" type="ORF">WA1_39615</name>
</gene>
<dbReference type="InterPro" id="IPR040576">
    <property type="entry name" value="DLP_helical"/>
</dbReference>
<keyword evidence="4" id="KW-1185">Reference proteome</keyword>
<proteinExistence type="predicted"/>
<dbReference type="STRING" id="128403.WA1_39615"/>
<dbReference type="AlphaFoldDB" id="A0A139WYQ3"/>
<sequence>MLVVNKMSDGAGEEEELITNYRHSIASALEPYSLDEFSLCFIDAKDYCEGVDEKDEFLTEISRFQTLIDSLNSFVQRRDFFARFDTLVRIAVSYVDEAQLSLTRDSNKDSAFFELLNRLSRTVRQERDRLRTKVRGIALRLSAAIANEGIVLARAVGSNVDIEALAKQAESNVQNFCEKVKVEMEEAVKEAVELLQEEVKKVLNSDLAQAFVARLELNQTVSAQNVDSSVEVNQTVSARNVESDVDVERLREQVKMLQDIGEQVGVGITKLATKTGAKSTEQVFLRATNAAGSVMHKGVYTVGKFLGFNFKPWQAVNIAKGIGNVAKFLGPILSVGMLAMDVYAKEQEEEQDKKLADARREITSQFIAVAKDIESQIEVQLREVEAQIYREIEKRITSARQNEEEAIASSNQWVGEIAALRKEFSQMLCEINNSSDVSKLLD</sequence>